<comment type="caution">
    <text evidence="1">The sequence shown here is derived from an EMBL/GenBank/DDBJ whole genome shotgun (WGS) entry which is preliminary data.</text>
</comment>
<reference evidence="1" key="1">
    <citation type="journal article" date="2017" name="Nature">
        <title>The sunflower genome provides insights into oil metabolism, flowering and Asterid evolution.</title>
        <authorList>
            <person name="Badouin H."/>
            <person name="Gouzy J."/>
            <person name="Grassa C.J."/>
            <person name="Murat F."/>
            <person name="Staton S.E."/>
            <person name="Cottret L."/>
            <person name="Lelandais-Briere C."/>
            <person name="Owens G.L."/>
            <person name="Carrere S."/>
            <person name="Mayjonade B."/>
            <person name="Legrand L."/>
            <person name="Gill N."/>
            <person name="Kane N.C."/>
            <person name="Bowers J.E."/>
            <person name="Hubner S."/>
            <person name="Bellec A."/>
            <person name="Berard A."/>
            <person name="Berges H."/>
            <person name="Blanchet N."/>
            <person name="Boniface M.C."/>
            <person name="Brunel D."/>
            <person name="Catrice O."/>
            <person name="Chaidir N."/>
            <person name="Claudel C."/>
            <person name="Donnadieu C."/>
            <person name="Faraut T."/>
            <person name="Fievet G."/>
            <person name="Helmstetter N."/>
            <person name="King M."/>
            <person name="Knapp S.J."/>
            <person name="Lai Z."/>
            <person name="Le Paslier M.C."/>
            <person name="Lippi Y."/>
            <person name="Lorenzon L."/>
            <person name="Mandel J.R."/>
            <person name="Marage G."/>
            <person name="Marchand G."/>
            <person name="Marquand E."/>
            <person name="Bret-Mestries E."/>
            <person name="Morien E."/>
            <person name="Nambeesan S."/>
            <person name="Nguyen T."/>
            <person name="Pegot-Espagnet P."/>
            <person name="Pouilly N."/>
            <person name="Raftis F."/>
            <person name="Sallet E."/>
            <person name="Schiex T."/>
            <person name="Thomas J."/>
            <person name="Vandecasteele C."/>
            <person name="Vares D."/>
            <person name="Vear F."/>
            <person name="Vautrin S."/>
            <person name="Crespi M."/>
            <person name="Mangin B."/>
            <person name="Burke J.M."/>
            <person name="Salse J."/>
            <person name="Munos S."/>
            <person name="Vincourt P."/>
            <person name="Rieseberg L.H."/>
            <person name="Langlade N.B."/>
        </authorList>
    </citation>
    <scope>NUCLEOTIDE SEQUENCE</scope>
    <source>
        <tissue evidence="1">Leaves</tissue>
    </source>
</reference>
<sequence>MSPFSFNCFQELVDLADYACVQLRCEIKMSSRVVGLGGVTLTWAGYMSLNHVLFKVFCCVS</sequence>
<reference evidence="1" key="2">
    <citation type="submission" date="2020-06" db="EMBL/GenBank/DDBJ databases">
        <title>Helianthus annuus Genome sequencing and assembly Release 2.</title>
        <authorList>
            <person name="Gouzy J."/>
            <person name="Langlade N."/>
            <person name="Munos S."/>
        </authorList>
    </citation>
    <scope>NUCLEOTIDE SEQUENCE</scope>
    <source>
        <tissue evidence="1">Leaves</tissue>
    </source>
</reference>
<dbReference type="EMBL" id="MNCJ02000323">
    <property type="protein sequence ID" value="KAF5794752.1"/>
    <property type="molecule type" value="Genomic_DNA"/>
</dbReference>
<keyword evidence="2" id="KW-1185">Reference proteome</keyword>
<proteinExistence type="predicted"/>
<organism evidence="1 2">
    <name type="scientific">Helianthus annuus</name>
    <name type="common">Common sunflower</name>
    <dbReference type="NCBI Taxonomy" id="4232"/>
    <lineage>
        <taxon>Eukaryota</taxon>
        <taxon>Viridiplantae</taxon>
        <taxon>Streptophyta</taxon>
        <taxon>Embryophyta</taxon>
        <taxon>Tracheophyta</taxon>
        <taxon>Spermatophyta</taxon>
        <taxon>Magnoliopsida</taxon>
        <taxon>eudicotyledons</taxon>
        <taxon>Gunneridae</taxon>
        <taxon>Pentapetalae</taxon>
        <taxon>asterids</taxon>
        <taxon>campanulids</taxon>
        <taxon>Asterales</taxon>
        <taxon>Asteraceae</taxon>
        <taxon>Asteroideae</taxon>
        <taxon>Heliantheae alliance</taxon>
        <taxon>Heliantheae</taxon>
        <taxon>Helianthus</taxon>
    </lineage>
</organism>
<evidence type="ECO:0000313" key="2">
    <source>
        <dbReference type="Proteomes" id="UP000215914"/>
    </source>
</evidence>
<name>A0A9K3NBX7_HELAN</name>
<dbReference type="AlphaFoldDB" id="A0A9K3NBX7"/>
<dbReference type="Gramene" id="mRNA:HanXRQr2_Chr08g0331681">
    <property type="protein sequence ID" value="mRNA:HanXRQr2_Chr08g0331681"/>
    <property type="gene ID" value="HanXRQr2_Chr08g0331681"/>
</dbReference>
<accession>A0A9K3NBX7</accession>
<dbReference type="Proteomes" id="UP000215914">
    <property type="component" value="Unassembled WGS sequence"/>
</dbReference>
<gene>
    <name evidence="1" type="ORF">HanXRQr2_Chr08g0331681</name>
</gene>
<protein>
    <submittedName>
        <fullName evidence="1">Uncharacterized protein</fullName>
    </submittedName>
</protein>
<evidence type="ECO:0000313" key="1">
    <source>
        <dbReference type="EMBL" id="KAF5794752.1"/>
    </source>
</evidence>